<name>A0ABT2RAX6_9ENTR</name>
<evidence type="ECO:0000313" key="1">
    <source>
        <dbReference type="EMBL" id="MCU6677916.1"/>
    </source>
</evidence>
<evidence type="ECO:0000313" key="2">
    <source>
        <dbReference type="Proteomes" id="UP001062027"/>
    </source>
</evidence>
<dbReference type="Gene3D" id="3.40.50.300">
    <property type="entry name" value="P-loop containing nucleotide triphosphate hydrolases"/>
    <property type="match status" value="1"/>
</dbReference>
<dbReference type="EMBL" id="JAMHKS010000071">
    <property type="protein sequence ID" value="MCU6677916.1"/>
    <property type="molecule type" value="Genomic_DNA"/>
</dbReference>
<proteinExistence type="predicted"/>
<dbReference type="InterPro" id="IPR027417">
    <property type="entry name" value="P-loop_NTPase"/>
</dbReference>
<dbReference type="SUPFAM" id="SSF52540">
    <property type="entry name" value="P-loop containing nucleoside triphosphate hydrolases"/>
    <property type="match status" value="1"/>
</dbReference>
<dbReference type="RefSeq" id="WP_262662231.1">
    <property type="nucleotide sequence ID" value="NZ_JAMHKS010000071.1"/>
</dbReference>
<dbReference type="Proteomes" id="UP001062027">
    <property type="component" value="Unassembled WGS sequence"/>
</dbReference>
<keyword evidence="2" id="KW-1185">Reference proteome</keyword>
<comment type="caution">
    <text evidence="1">The sequence shown here is derived from an EMBL/GenBank/DDBJ whole genome shotgun (WGS) entry which is preliminary data.</text>
</comment>
<reference evidence="1" key="1">
    <citation type="submission" date="2022-05" db="EMBL/GenBank/DDBJ databases">
        <title>Description of a novel species of Leclercia; Leclercia tamurae and the Proposal for a Novel Genus Silvania gen. nov. Containing Two Novel Species Silvania hatchlandensis sp. nov. and Silvania confinis sp. nov. Isolated from the Rhizosphere of Oak.</title>
        <authorList>
            <person name="Maddock D.W."/>
            <person name="Brady C.L."/>
            <person name="Denman S."/>
            <person name="Arnold D."/>
        </authorList>
    </citation>
    <scope>NUCLEOTIDE SEQUENCE</scope>
    <source>
        <strain evidence="1">H6S3</strain>
    </source>
</reference>
<gene>
    <name evidence="1" type="ORF">M8318_09550</name>
</gene>
<dbReference type="PANTHER" id="PTHR46844">
    <property type="entry name" value="SLR5058 PROTEIN"/>
    <property type="match status" value="1"/>
</dbReference>
<accession>A0ABT2RAX6</accession>
<evidence type="ECO:0008006" key="3">
    <source>
        <dbReference type="Google" id="ProtNLM"/>
    </source>
</evidence>
<dbReference type="PANTHER" id="PTHR46844:SF1">
    <property type="entry name" value="SLR5058 PROTEIN"/>
    <property type="match status" value="1"/>
</dbReference>
<protein>
    <recommendedName>
        <fullName evidence="3">NACHT domain-containing protein</fullName>
    </recommendedName>
</protein>
<sequence>MISIESLICLAKPWASKFIEEKFIPFIYRAGYSYYLKEKQLNKVKHLMSDYLAKTKAQCSTINSLAFPNVLKKINDIYEPLTLCSLDSGDYLNEKILSGDVLLKKYKHLLVIDNAGMGKSTLLKKIVIDTIEKTEFIPVYIELRSLENQPIDTQIKSMFGLESIESNDLLKKFPFAFFFDGIDEVQSDKKSAIIKRIKKFSEEFSSSNIIITSRPDQSLLELHSYSRFKIQPLELYQSYNLLKLYDANSFNIGNSLVLSKKLINEIELMRNRDNINIVDFLTTPLYVSLLFYSYKHKPVIPRRKDLFYSQVFEALFEMHDLSKETGYVRQKQSGLDITEFSILLRRLAFWCLRKNGKLEFTRSELEFAILEISSNLQGISFRPNHFINDLIYSVPVFIKEGALFRWSHKSLMEYFCAEFICIEVKDKRDSLLLKIYESNDTVQYKNILELCSDIDYSSFRKSVLRKCLEDYQLHYERILKNSSINEIHKEIWSNVTFFSDVSLMITSYSNANLEDFELNLEDKEKTSVFENTFIGFRDYITHITYPVSLKNTVFEILRWRNNEFFYKEKDFYKRPDVELISMPENIVIQCKNGQLENCDDSAIPELISILLQFRHTLTIPVIRYQSAEKVLADICFDESNGVNALLEGFS</sequence>
<organism evidence="1 2">
    <name type="scientific">Leclercia tamurae</name>
    <dbReference type="NCBI Taxonomy" id="2926467"/>
    <lineage>
        <taxon>Bacteria</taxon>
        <taxon>Pseudomonadati</taxon>
        <taxon>Pseudomonadota</taxon>
        <taxon>Gammaproteobacteria</taxon>
        <taxon>Enterobacterales</taxon>
        <taxon>Enterobacteriaceae</taxon>
        <taxon>Leclercia</taxon>
    </lineage>
</organism>